<organism evidence="2 3">
    <name type="scientific">Cudoniella acicularis</name>
    <dbReference type="NCBI Taxonomy" id="354080"/>
    <lineage>
        <taxon>Eukaryota</taxon>
        <taxon>Fungi</taxon>
        <taxon>Dikarya</taxon>
        <taxon>Ascomycota</taxon>
        <taxon>Pezizomycotina</taxon>
        <taxon>Leotiomycetes</taxon>
        <taxon>Helotiales</taxon>
        <taxon>Tricladiaceae</taxon>
        <taxon>Cudoniella</taxon>
    </lineage>
</organism>
<feature type="compositionally biased region" description="Basic and acidic residues" evidence="1">
    <location>
        <begin position="91"/>
        <end position="111"/>
    </location>
</feature>
<dbReference type="Proteomes" id="UP000566819">
    <property type="component" value="Unassembled WGS sequence"/>
</dbReference>
<sequence length="230" mass="24483">MPVQPPNFAPLFVLVDDKSAKGTSTSHPRRVHYLFSDDDASELLTASLLSSMASRPSHMNPDPKSGNSPSDSREMERSGTSRSSSSSATFKLKEKGRAKGRKEKEKERQVERKERVIIVDVDKSGTEVTSVNSVSGRWQVVGAGIEKAPTFEGGEGEGVEGGLMLRIEGLGVEALAEMDTSGGGGGGSARESGTGGIGEDEMRELLEGFDRKMGILRKIVGAREKLAEGS</sequence>
<name>A0A8H4RSK4_9HELO</name>
<accession>A0A8H4RSK4</accession>
<feature type="region of interest" description="Disordered" evidence="1">
    <location>
        <begin position="179"/>
        <end position="198"/>
    </location>
</feature>
<dbReference type="AlphaFoldDB" id="A0A8H4RSK4"/>
<protein>
    <submittedName>
        <fullName evidence="2">Uncharacterized protein</fullName>
    </submittedName>
</protein>
<evidence type="ECO:0000313" key="2">
    <source>
        <dbReference type="EMBL" id="KAF4633742.1"/>
    </source>
</evidence>
<evidence type="ECO:0000313" key="3">
    <source>
        <dbReference type="Proteomes" id="UP000566819"/>
    </source>
</evidence>
<dbReference type="Gene3D" id="2.60.270.60">
    <property type="match status" value="1"/>
</dbReference>
<gene>
    <name evidence="2" type="ORF">G7Y89_g4366</name>
</gene>
<evidence type="ECO:0000256" key="1">
    <source>
        <dbReference type="SAM" id="MobiDB-lite"/>
    </source>
</evidence>
<comment type="caution">
    <text evidence="2">The sequence shown here is derived from an EMBL/GenBank/DDBJ whole genome shotgun (WGS) entry which is preliminary data.</text>
</comment>
<dbReference type="EMBL" id="JAAMPI010000235">
    <property type="protein sequence ID" value="KAF4633742.1"/>
    <property type="molecule type" value="Genomic_DNA"/>
</dbReference>
<dbReference type="OrthoDB" id="1681166at2759"/>
<reference evidence="2 3" key="1">
    <citation type="submission" date="2020-03" db="EMBL/GenBank/DDBJ databases">
        <title>Draft Genome Sequence of Cudoniella acicularis.</title>
        <authorList>
            <person name="Buettner E."/>
            <person name="Kellner H."/>
        </authorList>
    </citation>
    <scope>NUCLEOTIDE SEQUENCE [LARGE SCALE GENOMIC DNA]</scope>
    <source>
        <strain evidence="2 3">DSM 108380</strain>
    </source>
</reference>
<proteinExistence type="predicted"/>
<feature type="region of interest" description="Disordered" evidence="1">
    <location>
        <begin position="47"/>
        <end position="111"/>
    </location>
</feature>
<keyword evidence="3" id="KW-1185">Reference proteome</keyword>
<feature type="compositionally biased region" description="Gly residues" evidence="1">
    <location>
        <begin position="181"/>
        <end position="197"/>
    </location>
</feature>